<proteinExistence type="inferred from homology"/>
<feature type="compositionally biased region" description="Low complexity" evidence="4">
    <location>
        <begin position="608"/>
        <end position="619"/>
    </location>
</feature>
<feature type="compositionally biased region" description="Basic and acidic residues" evidence="4">
    <location>
        <begin position="944"/>
        <end position="959"/>
    </location>
</feature>
<feature type="compositionally biased region" description="Basic and acidic residues" evidence="4">
    <location>
        <begin position="1253"/>
        <end position="1266"/>
    </location>
</feature>
<feature type="compositionally biased region" description="Basic and acidic residues" evidence="4">
    <location>
        <begin position="813"/>
        <end position="823"/>
    </location>
</feature>
<sequence>MAAFNPKSFLRKLQNMSSAQDSVQTLSLWIIHHKRSANDIVKVWIDQLKKCNTDRRLILFYLANDVLQNSRKKGKEFSSAFARVLREAVPLLSDKSIKDAVKRVLQIWQDRKVFEVEFIDDLRGKLDKSNSSNHSQPSKSVRKKEKEKEKPNLKEVEKPASKPSKPEKRLPPADFKPSKLIDALDAMRKFESEVTLQESQLNSLRIDASDMEAIKQLKDRSTGARFTEEYEMASQKLEKFCKTIEQEKEERSQLISVVEDGGLFYDAAYGEVKVIVHAYKTFGNRLNSLKKKLDHKVDKLIQAENEKKKMGPITTPQASFLSSGLPEMSTDTPSTTPPQDTGEAKQGKPSDQTVDNTEVADMDLDEDSDSENGKSSESSSTGQKTTPSAQDSPITAMTTATTVTASKSAVSISETSSSSVSNTTKSAATTTDIASTSAVPIVIPAQVQGQAPMILQRPTMSFIPNQSGMPMMTMGLPGQGAYLPLGQFGQPMVPYGMVPGMTSMPLIPTQLQRMQPGIMPTVMPHQLPSQANSVGLSSTNQDATSSSKGNPSQAATSGSLSTMSTVTSPGTAPLAQQVATTASASTTTTKSLSAPRMSTTKLPSVECASPSSELSAPSPTGSPELALGGDETPETASPREALDMKIIEFPSATSYMQKAGESDPQSPSGGTGSVPQSSDMSKTVSASDILAKLLNRGKSDQGDASGTSTPIEEPHPPQENTGRPLKNLIDSLFPKLATSLNMIKTKENEASTSTSEEGSPEAKIELNPEDDDDSEADRPKEDHLNPHFHSPGFRHMGLEGVRPQWHNGSHSARLGDPRPEWQGREPPSLGLAGPRHQFPGPQGFNTPPKGILKPLRHPGLPGMPQSVPYQERELMSPIEFPPNSREGHSPRGLPPEEFHSEQRRPSFGSDHSGPSTGRQPSDGQISPYMNRGPSFANRPPGPEGYRRPSHEGASREERPPGIPYPDNPRLGERPPIDVRRQEPGREYYDQKPGPPGRPPFEPDRLQHEARIPPHDQGRPPYEPGRPPHEPGRPPHEPGRPPHEPGRPPHEPGRPPHEPGRPPHEPGRPPHEPGRPPYEPGRPPHEPGRPPHELGRPPHEPGRPPHEPGRLPHEPGRPPYEQRRPPHEKSWQAFEHQRISHEHGGPLFEPGRPPHEPGRPSFDQRRPPYDQGRPGMPPGPRHDQSRPPLDEGRPPLDPGRPGPGRGRGYPPGDRSPRGVPISPGFDRREEFWRERPGPPENRPYHDNGPNTWTENERFRNPEWERHSNTGIRPQLGPEGNFPSKRPGPPFQHAGPPKRPYF</sequence>
<feature type="compositionally biased region" description="Low complexity" evidence="4">
    <location>
        <begin position="394"/>
        <end position="425"/>
    </location>
</feature>
<feature type="compositionally biased region" description="Polar residues" evidence="4">
    <location>
        <begin position="381"/>
        <end position="393"/>
    </location>
</feature>
<dbReference type="GO" id="GO:0005654">
    <property type="term" value="C:nucleoplasm"/>
    <property type="evidence" value="ECO:0007669"/>
    <property type="project" value="UniProtKB-ARBA"/>
</dbReference>
<dbReference type="GO" id="GO:0042802">
    <property type="term" value="F:identical protein binding"/>
    <property type="evidence" value="ECO:0007669"/>
    <property type="project" value="UniProtKB-ARBA"/>
</dbReference>
<comment type="subcellular location">
    <subcellularLocation>
        <location evidence="1">Nucleus</location>
    </subcellularLocation>
</comment>
<feature type="compositionally biased region" description="Low complexity" evidence="4">
    <location>
        <begin position="129"/>
        <end position="139"/>
    </location>
</feature>
<reference evidence="6 7" key="1">
    <citation type="journal article" date="2007" name="Science">
        <title>Sea anemone genome reveals ancestral eumetazoan gene repertoire and genomic organization.</title>
        <authorList>
            <person name="Putnam N.H."/>
            <person name="Srivastava M."/>
            <person name="Hellsten U."/>
            <person name="Dirks B."/>
            <person name="Chapman J."/>
            <person name="Salamov A."/>
            <person name="Terry A."/>
            <person name="Shapiro H."/>
            <person name="Lindquist E."/>
            <person name="Kapitonov V.V."/>
            <person name="Jurka J."/>
            <person name="Genikhovich G."/>
            <person name="Grigoriev I.V."/>
            <person name="Lucas S.M."/>
            <person name="Steele R.E."/>
            <person name="Finnerty J.R."/>
            <person name="Technau U."/>
            <person name="Martindale M.Q."/>
            <person name="Rokhsar D.S."/>
        </authorList>
    </citation>
    <scope>NUCLEOTIDE SEQUENCE [LARGE SCALE GENOMIC DNA]</scope>
    <source>
        <strain evidence="7">CH2 X CH6</strain>
    </source>
</reference>
<dbReference type="eggNOG" id="KOG2669">
    <property type="taxonomic scope" value="Eukaryota"/>
</dbReference>
<feature type="compositionally biased region" description="Polar residues" evidence="4">
    <location>
        <begin position="527"/>
        <end position="570"/>
    </location>
</feature>
<dbReference type="Pfam" id="PF04818">
    <property type="entry name" value="CID"/>
    <property type="match status" value="1"/>
</dbReference>
<keyword evidence="2" id="KW-0539">Nucleus</keyword>
<feature type="compositionally biased region" description="Polar residues" evidence="4">
    <location>
        <begin position="912"/>
        <end position="924"/>
    </location>
</feature>
<feature type="compositionally biased region" description="Basic and acidic residues" evidence="4">
    <location>
        <begin position="776"/>
        <end position="785"/>
    </location>
</feature>
<dbReference type="SUPFAM" id="SSF48464">
    <property type="entry name" value="ENTH/VHS domain"/>
    <property type="match status" value="1"/>
</dbReference>
<feature type="compositionally biased region" description="Low complexity" evidence="4">
    <location>
        <begin position="579"/>
        <end position="594"/>
    </location>
</feature>
<feature type="compositionally biased region" description="Basic and acidic residues" evidence="4">
    <location>
        <begin position="1179"/>
        <end position="1193"/>
    </location>
</feature>
<feature type="compositionally biased region" description="Basic and acidic residues" evidence="4">
    <location>
        <begin position="1081"/>
        <end position="1143"/>
    </location>
</feature>
<dbReference type="Gene3D" id="6.10.250.2560">
    <property type="match status" value="1"/>
</dbReference>
<evidence type="ECO:0000259" key="5">
    <source>
        <dbReference type="PROSITE" id="PS51391"/>
    </source>
</evidence>
<dbReference type="PANTHER" id="PTHR12460">
    <property type="entry name" value="CYCLIN-DEPENDENT KINASE INHIBITOR-RELATED PROTEIN"/>
    <property type="match status" value="1"/>
</dbReference>
<evidence type="ECO:0000256" key="2">
    <source>
        <dbReference type="ARBA" id="ARBA00023242"/>
    </source>
</evidence>
<dbReference type="GO" id="GO:0031124">
    <property type="term" value="P:mRNA 3'-end processing"/>
    <property type="evidence" value="ECO:0000318"/>
    <property type="project" value="GO_Central"/>
</dbReference>
<accession>A7SYN2</accession>
<dbReference type="STRING" id="45351.A7SYN2"/>
<dbReference type="GO" id="GO:0001111">
    <property type="term" value="P:RNA polymerase II promoter clearance"/>
    <property type="evidence" value="ECO:0007669"/>
    <property type="project" value="UniProtKB-ARBA"/>
</dbReference>
<evidence type="ECO:0000313" key="7">
    <source>
        <dbReference type="Proteomes" id="UP000001593"/>
    </source>
</evidence>
<feature type="compositionally biased region" description="Polar residues" evidence="4">
    <location>
        <begin position="663"/>
        <end position="686"/>
    </location>
</feature>
<feature type="region of interest" description="Disordered" evidence="4">
    <location>
        <begin position="303"/>
        <end position="425"/>
    </location>
</feature>
<dbReference type="FunFam" id="1.25.40.90:FF:000007">
    <property type="entry name" value="Regulation of nuclear pre-mRNA domain-containing protein 1B"/>
    <property type="match status" value="1"/>
</dbReference>
<dbReference type="Proteomes" id="UP000001593">
    <property type="component" value="Unassembled WGS sequence"/>
</dbReference>
<dbReference type="EMBL" id="DS469928">
    <property type="protein sequence ID" value="EDO31191.1"/>
    <property type="molecule type" value="Genomic_DNA"/>
</dbReference>
<dbReference type="OMA" id="HDHQHKS"/>
<feature type="compositionally biased region" description="Basic and acidic residues" evidence="4">
    <location>
        <begin position="885"/>
        <end position="904"/>
    </location>
</feature>
<feature type="compositionally biased region" description="Basic and acidic residues" evidence="4">
    <location>
        <begin position="1224"/>
        <end position="1244"/>
    </location>
</feature>
<organism evidence="6 7">
    <name type="scientific">Nematostella vectensis</name>
    <name type="common">Starlet sea anemone</name>
    <dbReference type="NCBI Taxonomy" id="45351"/>
    <lineage>
        <taxon>Eukaryota</taxon>
        <taxon>Metazoa</taxon>
        <taxon>Cnidaria</taxon>
        <taxon>Anthozoa</taxon>
        <taxon>Hexacorallia</taxon>
        <taxon>Actiniaria</taxon>
        <taxon>Edwardsiidae</taxon>
        <taxon>Nematostella</taxon>
    </lineage>
</organism>
<feature type="compositionally biased region" description="Basic and acidic residues" evidence="4">
    <location>
        <begin position="144"/>
        <end position="175"/>
    </location>
</feature>
<keyword evidence="7" id="KW-1185">Reference proteome</keyword>
<feature type="compositionally biased region" description="Basic and acidic residues" evidence="4">
    <location>
        <begin position="969"/>
        <end position="989"/>
    </location>
</feature>
<dbReference type="OrthoDB" id="5977929at2759"/>
<gene>
    <name evidence="6" type="ORF">NEMVEDRAFT_v1g248113</name>
</gene>
<dbReference type="InterPro" id="IPR006569">
    <property type="entry name" value="CID_dom"/>
</dbReference>
<feature type="compositionally biased region" description="Acidic residues" evidence="4">
    <location>
        <begin position="358"/>
        <end position="370"/>
    </location>
</feature>
<feature type="domain" description="CID" evidence="5">
    <location>
        <begin position="1"/>
        <end position="130"/>
    </location>
</feature>
<evidence type="ECO:0000256" key="1">
    <source>
        <dbReference type="ARBA" id="ARBA00004123"/>
    </source>
</evidence>
<dbReference type="KEGG" id="nve:5502069"/>
<evidence type="ECO:0000256" key="3">
    <source>
        <dbReference type="ARBA" id="ARBA00034310"/>
    </source>
</evidence>
<dbReference type="InterPro" id="IPR008942">
    <property type="entry name" value="ENTH_VHS"/>
</dbReference>
<evidence type="ECO:0000256" key="4">
    <source>
        <dbReference type="SAM" id="MobiDB-lite"/>
    </source>
</evidence>
<dbReference type="InParanoid" id="A7SYN2"/>
<dbReference type="GO" id="GO:0097550">
    <property type="term" value="C:transcription preinitiation complex"/>
    <property type="evidence" value="ECO:0007669"/>
    <property type="project" value="UniProtKB-ARBA"/>
</dbReference>
<dbReference type="GO" id="GO:0000993">
    <property type="term" value="F:RNA polymerase II complex binding"/>
    <property type="evidence" value="ECO:0000318"/>
    <property type="project" value="GO_Central"/>
</dbReference>
<feature type="region of interest" description="Disordered" evidence="4">
    <location>
        <begin position="520"/>
        <end position="1300"/>
    </location>
</feature>
<feature type="compositionally biased region" description="Low complexity" evidence="4">
    <location>
        <begin position="329"/>
        <end position="341"/>
    </location>
</feature>
<feature type="compositionally biased region" description="Basic and acidic residues" evidence="4">
    <location>
        <begin position="1151"/>
        <end position="1167"/>
    </location>
</feature>
<evidence type="ECO:0000313" key="6">
    <source>
        <dbReference type="EMBL" id="EDO31191.1"/>
    </source>
</evidence>
<comment type="similarity">
    <text evidence="3">Belongs to the UPF0400 (RTT103) family.</text>
</comment>
<dbReference type="HOGENOM" id="CLU_261553_0_0_1"/>
<dbReference type="Gene3D" id="1.25.40.90">
    <property type="match status" value="1"/>
</dbReference>
<dbReference type="PANTHER" id="PTHR12460:SF0">
    <property type="entry name" value="CID DOMAIN-CONTAINING PROTEIN-RELATED"/>
    <property type="match status" value="1"/>
</dbReference>
<name>A7SYN2_NEMVE</name>
<feature type="compositionally biased region" description="Basic and acidic residues" evidence="4">
    <location>
        <begin position="1000"/>
        <end position="1017"/>
    </location>
</feature>
<dbReference type="CDD" id="cd16981">
    <property type="entry name" value="CID_RPRD_like"/>
    <property type="match status" value="1"/>
</dbReference>
<feature type="compositionally biased region" description="Basic and acidic residues" evidence="4">
    <location>
        <begin position="1025"/>
        <end position="1073"/>
    </location>
</feature>
<dbReference type="PROSITE" id="PS51391">
    <property type="entry name" value="CID"/>
    <property type="match status" value="1"/>
</dbReference>
<feature type="region of interest" description="Disordered" evidence="4">
    <location>
        <begin position="126"/>
        <end position="175"/>
    </location>
</feature>
<protein>
    <recommendedName>
        <fullName evidence="5">CID domain-containing protein</fullName>
    </recommendedName>
</protein>
<dbReference type="SMART" id="SM00582">
    <property type="entry name" value="RPR"/>
    <property type="match status" value="1"/>
</dbReference>